<keyword evidence="1" id="KW-0805">Transcription regulation</keyword>
<sequence>MRPALYLHTGPEGIPVWGRESLGKAPYAPDFPHVRKCASRIHFKLLLLYFYFHFVSASHRLLLLMLNDEEELIKQKIAEIAATADQYPAVVIIHHVPTQTVRYLSAWGLQLLGATLEELMALGPNFSPTYFNAVESEEYMARVFQLMYEKEAPEVHTFYQEVRTTERVGWSYYLTSMRRLLVNSQGAPLLVMGLAVPLHPDNHFATKVQRLIEENQFLRQHSSLFSTLSKRERYVLRLLALGHSAPEIAEELCISEHTAATHRRNLRQKLGASTTFELGLYARAFDLI</sequence>
<dbReference type="InterPro" id="IPR000792">
    <property type="entry name" value="Tscrpt_reg_LuxR_C"/>
</dbReference>
<dbReference type="Gene3D" id="1.10.10.10">
    <property type="entry name" value="Winged helix-like DNA-binding domain superfamily/Winged helix DNA-binding domain"/>
    <property type="match status" value="1"/>
</dbReference>
<dbReference type="Pfam" id="PF00196">
    <property type="entry name" value="GerE"/>
    <property type="match status" value="1"/>
</dbReference>
<dbReference type="AlphaFoldDB" id="A0A4Z0PN09"/>
<keyword evidence="3" id="KW-0804">Transcription</keyword>
<dbReference type="GO" id="GO:0003677">
    <property type="term" value="F:DNA binding"/>
    <property type="evidence" value="ECO:0007669"/>
    <property type="project" value="UniProtKB-KW"/>
</dbReference>
<protein>
    <submittedName>
        <fullName evidence="5">LuxR family transcriptional regulator</fullName>
    </submittedName>
</protein>
<accession>A0A4Z0PN09</accession>
<dbReference type="PRINTS" id="PR00038">
    <property type="entry name" value="HTHLUXR"/>
</dbReference>
<dbReference type="InterPro" id="IPR016032">
    <property type="entry name" value="Sig_transdc_resp-reg_C-effctor"/>
</dbReference>
<dbReference type="PROSITE" id="PS50043">
    <property type="entry name" value="HTH_LUXR_2"/>
    <property type="match status" value="1"/>
</dbReference>
<comment type="caution">
    <text evidence="5">The sequence shown here is derived from an EMBL/GenBank/DDBJ whole genome shotgun (WGS) entry which is preliminary data.</text>
</comment>
<dbReference type="OrthoDB" id="965844at2"/>
<evidence type="ECO:0000313" key="5">
    <source>
        <dbReference type="EMBL" id="TGE18296.1"/>
    </source>
</evidence>
<dbReference type="SMART" id="SM00421">
    <property type="entry name" value="HTH_LUXR"/>
    <property type="match status" value="1"/>
</dbReference>
<dbReference type="EMBL" id="SRLD01000007">
    <property type="protein sequence ID" value="TGE18296.1"/>
    <property type="molecule type" value="Genomic_DNA"/>
</dbReference>
<feature type="domain" description="HTH luxR-type" evidence="4">
    <location>
        <begin position="221"/>
        <end position="286"/>
    </location>
</feature>
<evidence type="ECO:0000256" key="3">
    <source>
        <dbReference type="ARBA" id="ARBA00023163"/>
    </source>
</evidence>
<gene>
    <name evidence="5" type="ORF">E5J99_05160</name>
</gene>
<keyword evidence="6" id="KW-1185">Reference proteome</keyword>
<evidence type="ECO:0000256" key="2">
    <source>
        <dbReference type="ARBA" id="ARBA00023125"/>
    </source>
</evidence>
<evidence type="ECO:0000256" key="1">
    <source>
        <dbReference type="ARBA" id="ARBA00023015"/>
    </source>
</evidence>
<name>A0A4Z0PN09_9BACT</name>
<evidence type="ECO:0000313" key="6">
    <source>
        <dbReference type="Proteomes" id="UP000297739"/>
    </source>
</evidence>
<dbReference type="PANTHER" id="PTHR44688:SF16">
    <property type="entry name" value="DNA-BINDING TRANSCRIPTIONAL ACTIVATOR DEVR_DOSR"/>
    <property type="match status" value="1"/>
</dbReference>
<dbReference type="Proteomes" id="UP000297739">
    <property type="component" value="Unassembled WGS sequence"/>
</dbReference>
<reference evidence="5 6" key="1">
    <citation type="submission" date="2019-04" db="EMBL/GenBank/DDBJ databases">
        <authorList>
            <person name="Feng G."/>
            <person name="Zhang J."/>
            <person name="Zhu H."/>
        </authorList>
    </citation>
    <scope>NUCLEOTIDE SEQUENCE [LARGE SCALE GENOMIC DNA]</scope>
    <source>
        <strain evidence="5 6">JCM 17223</strain>
    </source>
</reference>
<proteinExistence type="predicted"/>
<dbReference type="SUPFAM" id="SSF46894">
    <property type="entry name" value="C-terminal effector domain of the bipartite response regulators"/>
    <property type="match status" value="1"/>
</dbReference>
<dbReference type="CDD" id="cd06170">
    <property type="entry name" value="LuxR_C_like"/>
    <property type="match status" value="1"/>
</dbReference>
<dbReference type="InterPro" id="IPR036388">
    <property type="entry name" value="WH-like_DNA-bd_sf"/>
</dbReference>
<organism evidence="5 6">
    <name type="scientific">Hymenobacter elongatus</name>
    <dbReference type="NCBI Taxonomy" id="877208"/>
    <lineage>
        <taxon>Bacteria</taxon>
        <taxon>Pseudomonadati</taxon>
        <taxon>Bacteroidota</taxon>
        <taxon>Cytophagia</taxon>
        <taxon>Cytophagales</taxon>
        <taxon>Hymenobacteraceae</taxon>
        <taxon>Hymenobacter</taxon>
    </lineage>
</organism>
<dbReference type="GO" id="GO:0006355">
    <property type="term" value="P:regulation of DNA-templated transcription"/>
    <property type="evidence" value="ECO:0007669"/>
    <property type="project" value="InterPro"/>
</dbReference>
<dbReference type="PANTHER" id="PTHR44688">
    <property type="entry name" value="DNA-BINDING TRANSCRIPTIONAL ACTIVATOR DEVR_DOSR"/>
    <property type="match status" value="1"/>
</dbReference>
<keyword evidence="2" id="KW-0238">DNA-binding</keyword>
<evidence type="ECO:0000259" key="4">
    <source>
        <dbReference type="PROSITE" id="PS50043"/>
    </source>
</evidence>